<dbReference type="PANTHER" id="PTHR45339:SF1">
    <property type="entry name" value="HYBRID SIGNAL TRANSDUCTION HISTIDINE KINASE J"/>
    <property type="match status" value="1"/>
</dbReference>
<feature type="region of interest" description="Disordered" evidence="4">
    <location>
        <begin position="1"/>
        <end position="101"/>
    </location>
</feature>
<feature type="region of interest" description="Disordered" evidence="4">
    <location>
        <begin position="532"/>
        <end position="552"/>
    </location>
</feature>
<reference evidence="6 7" key="1">
    <citation type="submission" date="2014-09" db="EMBL/GenBank/DDBJ databases">
        <authorList>
            <person name="Magalhaes I.L.F."/>
            <person name="Oliveira U."/>
            <person name="Santos F.R."/>
            <person name="Vidigal T.H.D.A."/>
            <person name="Brescovit A.D."/>
            <person name="Santos A.J."/>
        </authorList>
    </citation>
    <scope>NUCLEOTIDE SEQUENCE [LARGE SCALE GENOMIC DNA]</scope>
</reference>
<feature type="compositionally biased region" description="Basic and acidic residues" evidence="4">
    <location>
        <begin position="859"/>
        <end position="874"/>
    </location>
</feature>
<feature type="region of interest" description="Disordered" evidence="4">
    <location>
        <begin position="1248"/>
        <end position="1268"/>
    </location>
</feature>
<sequence>MAVRPTGQASTSAQPDSAAPSAVARRPFHRSMTAPLSTRMGALRHPGSSGIAASKVGSGQQVDGGLVTAQSEEEPSDRSMKDGTSESQPGESVSQEHTDADTLVNEQLRTASTTKSMIADQRQMNGRELSTVVADTLQLPISTLMQIIPPHLLDPSHERLSAMSLQIPVASVEALLESFRVLNWICGRMSNAAFGAQNPTVAVQPSQLASGQVEKEAGGGEAAETLDAGDQSIQSCPSSESRPGPSQVAAKRDRSAPRRRMMQNSSSQSLEPIESLGMDVEADFDLLELSQRVADVVSGQAAEKGIQLVLTEAGSELRAPEGDKLKAAYSVRGDEGATRFAVMQLLARVIDASSPRTVVECGPLVDRAVTSDQDDANANTAQHQLECTYAVSLHGDQNLSRDCKIVLDDATTQLLRSVGAEILLDHPSSSERETTGRSRWILKLPLRPGSPLLEAKHREPAETEARQRFLPALELAEEPSAADLEEFAQKELRGRKIALHASHTSRFAQLLSAQLGALGCETAHLPLEGDAGNWEETRSWTGTGAEDESSLPRTAIALSRDNRPSLIHYPSNVGMGVELARGPQPSHDRSNSDDTAVLDPVTGVPVVLHASAMIQAQPQKATGHASSDQKPGSPLASGSGDGEKRGQDSTTKGPLPFSFVLIDDDIETLQRELLRMRSATTVLRSALGPSKSTSSKPASVQRVMNDGRVTSDHAGYAPQTYAIIHFTSLKKYRIVRDAIQPIVESAAAQRAPLPEVIVIPQPLGIRRLLTAMHTAVHKPLVDPFFSAIATSPMSPSTAPALKQVNGSAPALPSPGIVEVPRMLDIQGAGDAVPDSHGRSEAIDTASKLGASVGLAAGELRTHETRAAEPKDVSRHPALHLDMPPRDPALDLLGRQKASIPQEATRSLPESGDGARKPSAPRLAKSSATTPLADSVPGKQGISRAVQAVPATNHLAPGLPSTASAMSHHSGGSPLPLDALGYFSETASRLGSRGASGMVIQSPDGRPAGIFFQPRTSSQGNRTPASTRRGSDNSNQQRSSADAGSSQRTGEHTRRQQQHSGELTPATLKSALDNESSKAARRERKTSATGSVESVAGPSSPRSWNYPAGSLFVPQVGIESILSGGRPPLATPLDESARASGVWEPSRAETASQHGTGPSASASPLSRVLPPRSTQQPLISALSNVSLPKASAAGAPSTIAESAKSTVPEHPHSPIQKEELAPAPLGEAGDRIPESPVAAINPISAARHSFAAPQSQESRRPSAQPQSGLLIGAGFAPKAKKGTGPKPAPVRQKVLPPIKVLIVEDNPINQAILQKFMKRKQISWEAARDGREAIDKWAKGGFHLILMDIQLPVMDGIEATKEIRKLERLDNVGLPSTTPPASQITTGVNAEDVQVAPAKQASEAFSVPATPFRASVIIVALTASVLNSDRVAALAAGCNDFLNKPVDLNWLERKLWEWGSIQYIVLSGQLSTAARKASAGGRGALEEARGNREVQRGFGSGPDALAKKIADSLHIVRKSSPAPAASPNASVKKAAPKPDL</sequence>
<dbReference type="InterPro" id="IPR011006">
    <property type="entry name" value="CheY-like_superfamily"/>
</dbReference>
<feature type="compositionally biased region" description="Polar residues" evidence="4">
    <location>
        <begin position="1148"/>
        <end position="1163"/>
    </location>
</feature>
<dbReference type="FunFam" id="3.40.50.2300:FF:000146">
    <property type="entry name" value="Putative two-component response regulator SSK1p"/>
    <property type="match status" value="1"/>
</dbReference>
<feature type="region of interest" description="Disordered" evidence="4">
    <location>
        <begin position="207"/>
        <end position="274"/>
    </location>
</feature>
<evidence type="ECO:0000313" key="6">
    <source>
        <dbReference type="EMBL" id="CEH12587.1"/>
    </source>
</evidence>
<accession>A0A0P1B9A0</accession>
<protein>
    <submittedName>
        <fullName evidence="6">Sensory transduction histidine kinase</fullName>
    </submittedName>
</protein>
<keyword evidence="6" id="KW-0418">Kinase</keyword>
<dbReference type="Proteomes" id="UP000054845">
    <property type="component" value="Unassembled WGS sequence"/>
</dbReference>
<feature type="region of interest" description="Disordered" evidence="4">
    <location>
        <begin position="1518"/>
        <end position="1539"/>
    </location>
</feature>
<organism evidence="6 7">
    <name type="scientific">Ceraceosorus bombacis</name>
    <dbReference type="NCBI Taxonomy" id="401625"/>
    <lineage>
        <taxon>Eukaryota</taxon>
        <taxon>Fungi</taxon>
        <taxon>Dikarya</taxon>
        <taxon>Basidiomycota</taxon>
        <taxon>Ustilaginomycotina</taxon>
        <taxon>Exobasidiomycetes</taxon>
        <taxon>Ceraceosorales</taxon>
        <taxon>Ceraceosoraceae</taxon>
        <taxon>Ceraceosorus</taxon>
    </lineage>
</organism>
<name>A0A0P1B9A0_9BASI</name>
<feature type="compositionally biased region" description="Polar residues" evidence="4">
    <location>
        <begin position="1013"/>
        <end position="1047"/>
    </location>
</feature>
<dbReference type="EMBL" id="CCYA01000162">
    <property type="protein sequence ID" value="CEH12587.1"/>
    <property type="molecule type" value="Genomic_DNA"/>
</dbReference>
<dbReference type="Gene3D" id="3.40.50.2300">
    <property type="match status" value="1"/>
</dbReference>
<feature type="compositionally biased region" description="Polar residues" evidence="4">
    <location>
        <begin position="1251"/>
        <end position="1266"/>
    </location>
</feature>
<feature type="region of interest" description="Disordered" evidence="4">
    <location>
        <begin position="859"/>
        <end position="938"/>
    </location>
</feature>
<dbReference type="SMART" id="SM00448">
    <property type="entry name" value="REC"/>
    <property type="match status" value="1"/>
</dbReference>
<evidence type="ECO:0000259" key="5">
    <source>
        <dbReference type="PROSITE" id="PS50110"/>
    </source>
</evidence>
<dbReference type="GO" id="GO:0016301">
    <property type="term" value="F:kinase activity"/>
    <property type="evidence" value="ECO:0007669"/>
    <property type="project" value="UniProtKB-KW"/>
</dbReference>
<feature type="region of interest" description="Disordered" evidence="4">
    <location>
        <begin position="1192"/>
        <end position="1214"/>
    </location>
</feature>
<feature type="region of interest" description="Disordered" evidence="4">
    <location>
        <begin position="1126"/>
        <end position="1173"/>
    </location>
</feature>
<dbReference type="InterPro" id="IPR001789">
    <property type="entry name" value="Sig_transdc_resp-reg_receiver"/>
</dbReference>
<feature type="modified residue" description="4-aspartylphosphate" evidence="3">
    <location>
        <position position="1347"/>
    </location>
</feature>
<feature type="region of interest" description="Disordered" evidence="4">
    <location>
        <begin position="616"/>
        <end position="654"/>
    </location>
</feature>
<feature type="compositionally biased region" description="Polar residues" evidence="4">
    <location>
        <begin position="231"/>
        <end position="241"/>
    </location>
</feature>
<keyword evidence="1 3" id="KW-0597">Phosphoprotein</keyword>
<dbReference type="PROSITE" id="PS50110">
    <property type="entry name" value="RESPONSE_REGULATORY"/>
    <property type="match status" value="1"/>
</dbReference>
<keyword evidence="6" id="KW-0808">Transferase</keyword>
<dbReference type="GO" id="GO:0000156">
    <property type="term" value="F:phosphorelay response regulator activity"/>
    <property type="evidence" value="ECO:0007669"/>
    <property type="project" value="UniProtKB-ARBA"/>
</dbReference>
<keyword evidence="7" id="KW-1185">Reference proteome</keyword>
<dbReference type="OrthoDB" id="21225at2759"/>
<evidence type="ECO:0000256" key="4">
    <source>
        <dbReference type="SAM" id="MobiDB-lite"/>
    </source>
</evidence>
<feature type="domain" description="Response regulatory" evidence="5">
    <location>
        <begin position="1298"/>
        <end position="1458"/>
    </location>
</feature>
<evidence type="ECO:0000256" key="1">
    <source>
        <dbReference type="ARBA" id="ARBA00022553"/>
    </source>
</evidence>
<dbReference type="STRING" id="401625.A0A0P1B9A0"/>
<dbReference type="SUPFAM" id="SSF52172">
    <property type="entry name" value="CheY-like"/>
    <property type="match status" value="1"/>
</dbReference>
<evidence type="ECO:0000256" key="2">
    <source>
        <dbReference type="ARBA" id="ARBA00023012"/>
    </source>
</evidence>
<dbReference type="PANTHER" id="PTHR45339">
    <property type="entry name" value="HYBRID SIGNAL TRANSDUCTION HISTIDINE KINASE J"/>
    <property type="match status" value="1"/>
</dbReference>
<dbReference type="Pfam" id="PF00072">
    <property type="entry name" value="Response_reg"/>
    <property type="match status" value="1"/>
</dbReference>
<dbReference type="CDD" id="cd17546">
    <property type="entry name" value="REC_hyHK_CKI1_RcsC-like"/>
    <property type="match status" value="1"/>
</dbReference>
<evidence type="ECO:0000313" key="7">
    <source>
        <dbReference type="Proteomes" id="UP000054845"/>
    </source>
</evidence>
<keyword evidence="2" id="KW-0902">Two-component regulatory system</keyword>
<proteinExistence type="predicted"/>
<feature type="compositionally biased region" description="Polar residues" evidence="4">
    <location>
        <begin position="616"/>
        <end position="630"/>
    </location>
</feature>
<feature type="region of interest" description="Disordered" evidence="4">
    <location>
        <begin position="576"/>
        <end position="598"/>
    </location>
</feature>
<feature type="compositionally biased region" description="Low complexity" evidence="4">
    <location>
        <begin position="1518"/>
        <end position="1532"/>
    </location>
</feature>
<evidence type="ECO:0000256" key="3">
    <source>
        <dbReference type="PROSITE-ProRule" id="PRU00169"/>
    </source>
</evidence>
<feature type="region of interest" description="Disordered" evidence="4">
    <location>
        <begin position="993"/>
        <end position="1105"/>
    </location>
</feature>